<dbReference type="GO" id="GO:0006144">
    <property type="term" value="P:purine nucleobase metabolic process"/>
    <property type="evidence" value="ECO:0007669"/>
    <property type="project" value="UniProtKB-KW"/>
</dbReference>
<evidence type="ECO:0000256" key="1">
    <source>
        <dbReference type="ARBA" id="ARBA00001043"/>
    </source>
</evidence>
<accession>A0A3M7EVI8</accession>
<comment type="catalytic activity">
    <reaction evidence="1">
        <text>5-hydroxyisourate + H2O = 5-hydroxy-2-oxo-4-ureido-2,5-dihydro-1H-imidazole-5-carboxylate + H(+)</text>
        <dbReference type="Rhea" id="RHEA:23736"/>
        <dbReference type="ChEBI" id="CHEBI:15377"/>
        <dbReference type="ChEBI" id="CHEBI:15378"/>
        <dbReference type="ChEBI" id="CHEBI:18072"/>
        <dbReference type="ChEBI" id="CHEBI:58639"/>
        <dbReference type="EC" id="3.5.2.17"/>
    </reaction>
</comment>
<keyword evidence="6" id="KW-0659">Purine metabolism</keyword>
<dbReference type="VEuPathDB" id="FungiDB:BTJ68_13167"/>
<dbReference type="EMBL" id="QWIQ01000647">
    <property type="protein sequence ID" value="RMY80256.1"/>
    <property type="molecule type" value="Genomic_DNA"/>
</dbReference>
<proteinExistence type="inferred from homology"/>
<evidence type="ECO:0000256" key="2">
    <source>
        <dbReference type="ARBA" id="ARBA00002704"/>
    </source>
</evidence>
<dbReference type="InterPro" id="IPR014306">
    <property type="entry name" value="Hydroxyisourate_hydrolase"/>
</dbReference>
<dbReference type="GO" id="GO:0033971">
    <property type="term" value="F:hydroxyisourate hydrolase activity"/>
    <property type="evidence" value="ECO:0007669"/>
    <property type="project" value="UniProtKB-EC"/>
</dbReference>
<dbReference type="SUPFAM" id="SSF49472">
    <property type="entry name" value="Transthyretin (synonym: prealbumin)"/>
    <property type="match status" value="1"/>
</dbReference>
<dbReference type="AlphaFoldDB" id="A0A3M7EVI8"/>
<dbReference type="PANTHER" id="PTHR10395:SF7">
    <property type="entry name" value="5-HYDROXYISOURATE HYDROLASE"/>
    <property type="match status" value="1"/>
</dbReference>
<sequence>MPPSRLHLLTSQVFQFPSDLQTPPSTMADSRPFITCHVLDTVAGKPGPGIAVHLRLLSPFPSSTNSSPEPYLWTATTNSDGRVTGWEPTPSSSSSSASRSNSTAELNAVVAQLKGESSEEEQMLFSLTFETEKYYGKGKTFWPQVELRFAAQRGEAHYHVPLLLGPWSYTTYRGS</sequence>
<evidence type="ECO:0000256" key="4">
    <source>
        <dbReference type="ARBA" id="ARBA00011881"/>
    </source>
</evidence>
<dbReference type="Pfam" id="PF00576">
    <property type="entry name" value="Transthyretin"/>
    <property type="match status" value="1"/>
</dbReference>
<evidence type="ECO:0000256" key="7">
    <source>
        <dbReference type="ARBA" id="ARBA00022801"/>
    </source>
</evidence>
<organism evidence="10 11">
    <name type="scientific">Hortaea werneckii</name>
    <name type="common">Black yeast</name>
    <name type="synonym">Cladosporium werneckii</name>
    <dbReference type="NCBI Taxonomy" id="91943"/>
    <lineage>
        <taxon>Eukaryota</taxon>
        <taxon>Fungi</taxon>
        <taxon>Dikarya</taxon>
        <taxon>Ascomycota</taxon>
        <taxon>Pezizomycotina</taxon>
        <taxon>Dothideomycetes</taxon>
        <taxon>Dothideomycetidae</taxon>
        <taxon>Mycosphaerellales</taxon>
        <taxon>Teratosphaeriaceae</taxon>
        <taxon>Hortaea</taxon>
    </lineage>
</organism>
<dbReference type="PANTHER" id="PTHR10395">
    <property type="entry name" value="URICASE AND TRANSTHYRETIN-RELATED"/>
    <property type="match status" value="1"/>
</dbReference>
<dbReference type="NCBIfam" id="TIGR02962">
    <property type="entry name" value="hdxy_isourate"/>
    <property type="match status" value="1"/>
</dbReference>
<dbReference type="InterPro" id="IPR036817">
    <property type="entry name" value="Transthyretin/HIU_hydrolase_sf"/>
</dbReference>
<evidence type="ECO:0000313" key="11">
    <source>
        <dbReference type="Proteomes" id="UP000281468"/>
    </source>
</evidence>
<dbReference type="PROSITE" id="PS00768">
    <property type="entry name" value="TRANSTHYRETIN_1"/>
    <property type="match status" value="1"/>
</dbReference>
<evidence type="ECO:0000259" key="9">
    <source>
        <dbReference type="Pfam" id="PF00576"/>
    </source>
</evidence>
<feature type="compositionally biased region" description="Polar residues" evidence="8">
    <location>
        <begin position="61"/>
        <end position="81"/>
    </location>
</feature>
<feature type="compositionally biased region" description="Low complexity" evidence="8">
    <location>
        <begin position="91"/>
        <end position="101"/>
    </location>
</feature>
<comment type="similarity">
    <text evidence="3">Belongs to the transthyretin family. 5-hydroxyisourate hydrolase subfamily.</text>
</comment>
<comment type="caution">
    <text evidence="10">The sequence shown here is derived from an EMBL/GenBank/DDBJ whole genome shotgun (WGS) entry which is preliminary data.</text>
</comment>
<evidence type="ECO:0000313" key="10">
    <source>
        <dbReference type="EMBL" id="RMY80256.1"/>
    </source>
</evidence>
<dbReference type="Proteomes" id="UP000281468">
    <property type="component" value="Unassembled WGS sequence"/>
</dbReference>
<evidence type="ECO:0000256" key="3">
    <source>
        <dbReference type="ARBA" id="ARBA00009850"/>
    </source>
</evidence>
<evidence type="ECO:0000256" key="6">
    <source>
        <dbReference type="ARBA" id="ARBA00022631"/>
    </source>
</evidence>
<evidence type="ECO:0000256" key="8">
    <source>
        <dbReference type="SAM" id="MobiDB-lite"/>
    </source>
</evidence>
<comment type="subunit">
    <text evidence="4">Homotetramer.</text>
</comment>
<comment type="function">
    <text evidence="2">Catalyzes the hydrolysis of 5-hydroxyisourate (HIU) to 2-oxo-4-hydroxy-4-carboxy-5-ureidoimidazoline (OHCU).</text>
</comment>
<protein>
    <recommendedName>
        <fullName evidence="5">hydroxyisourate hydrolase</fullName>
        <ecNumber evidence="5">3.5.2.17</ecNumber>
    </recommendedName>
</protein>
<feature type="domain" description="Transthyretin/hydroxyisourate hydrolase" evidence="9">
    <location>
        <begin position="34"/>
        <end position="174"/>
    </location>
</feature>
<dbReference type="EC" id="3.5.2.17" evidence="5"/>
<evidence type="ECO:0000256" key="5">
    <source>
        <dbReference type="ARBA" id="ARBA00012609"/>
    </source>
</evidence>
<gene>
    <name evidence="10" type="ORF">D0862_12821</name>
</gene>
<dbReference type="Gene3D" id="2.60.40.180">
    <property type="entry name" value="Transthyretin/hydroxyisourate hydrolase domain"/>
    <property type="match status" value="1"/>
</dbReference>
<name>A0A3M7EVI8_HORWE</name>
<dbReference type="InterPro" id="IPR023418">
    <property type="entry name" value="Thyroxine_BS"/>
</dbReference>
<reference evidence="10 11" key="1">
    <citation type="journal article" date="2018" name="BMC Genomics">
        <title>Genomic evidence for intraspecific hybridization in a clonal and extremely halotolerant yeast.</title>
        <authorList>
            <person name="Gostincar C."/>
            <person name="Stajich J.E."/>
            <person name="Zupancic J."/>
            <person name="Zalar P."/>
            <person name="Gunde-Cimerman N."/>
        </authorList>
    </citation>
    <scope>NUCLEOTIDE SEQUENCE [LARGE SCALE GENOMIC DNA]</scope>
    <source>
        <strain evidence="10 11">EXF-171</strain>
    </source>
</reference>
<keyword evidence="7" id="KW-0378">Hydrolase</keyword>
<feature type="region of interest" description="Disordered" evidence="8">
    <location>
        <begin position="61"/>
        <end position="101"/>
    </location>
</feature>
<dbReference type="InterPro" id="IPR023416">
    <property type="entry name" value="Transthyretin/HIU_hydrolase_d"/>
</dbReference>